<dbReference type="PANTHER" id="PTHR22576">
    <property type="entry name" value="MUCOSA ASSOCIATED LYMPHOID TISSUE LYMPHOMA TRANSLOCATION PROTEIN 1/PARACASPASE"/>
    <property type="match status" value="1"/>
</dbReference>
<dbReference type="Pfam" id="PF08238">
    <property type="entry name" value="Sel1"/>
    <property type="match status" value="4"/>
</dbReference>
<dbReference type="SUPFAM" id="SSF81901">
    <property type="entry name" value="HCP-like"/>
    <property type="match status" value="1"/>
</dbReference>
<dbReference type="Pfam" id="PF14559">
    <property type="entry name" value="TPR_19"/>
    <property type="match status" value="1"/>
</dbReference>
<protein>
    <recommendedName>
        <fullName evidence="1">Caspase family p20 domain-containing protein</fullName>
    </recommendedName>
</protein>
<dbReference type="InterPro" id="IPR011990">
    <property type="entry name" value="TPR-like_helical_dom_sf"/>
</dbReference>
<evidence type="ECO:0000313" key="2">
    <source>
        <dbReference type="EMBL" id="RGP37624.1"/>
    </source>
</evidence>
<name>A0A411Z3I7_9RHOB</name>
<keyword evidence="3" id="KW-1185">Reference proteome</keyword>
<organism evidence="2 3">
    <name type="scientific">Pseudotabrizicola alkalilacus</name>
    <dbReference type="NCBI Taxonomy" id="2305252"/>
    <lineage>
        <taxon>Bacteria</taxon>
        <taxon>Pseudomonadati</taxon>
        <taxon>Pseudomonadota</taxon>
        <taxon>Alphaproteobacteria</taxon>
        <taxon>Rhodobacterales</taxon>
        <taxon>Paracoccaceae</taxon>
        <taxon>Pseudotabrizicola</taxon>
    </lineage>
</organism>
<dbReference type="AlphaFoldDB" id="A0A411Z3I7"/>
<dbReference type="InterPro" id="IPR052039">
    <property type="entry name" value="Caspase-related_regulators"/>
</dbReference>
<dbReference type="Proteomes" id="UP000284547">
    <property type="component" value="Unassembled WGS sequence"/>
</dbReference>
<dbReference type="RefSeq" id="WP_118150615.1">
    <property type="nucleotide sequence ID" value="NZ_QWEY01000003.1"/>
</dbReference>
<evidence type="ECO:0000259" key="1">
    <source>
        <dbReference type="PROSITE" id="PS50208"/>
    </source>
</evidence>
<dbReference type="GO" id="GO:0006508">
    <property type="term" value="P:proteolysis"/>
    <property type="evidence" value="ECO:0007669"/>
    <property type="project" value="InterPro"/>
</dbReference>
<comment type="caution">
    <text evidence="2">The sequence shown here is derived from an EMBL/GenBank/DDBJ whole genome shotgun (WGS) entry which is preliminary data.</text>
</comment>
<feature type="domain" description="Caspase family p20" evidence="1">
    <location>
        <begin position="38"/>
        <end position="168"/>
    </location>
</feature>
<dbReference type="InterPro" id="IPR006597">
    <property type="entry name" value="Sel1-like"/>
</dbReference>
<reference evidence="2 3" key="1">
    <citation type="submission" date="2018-08" db="EMBL/GenBank/DDBJ databases">
        <title>Flavobacterium tibetense sp. nov., isolated from a wetland YonghuCo on Tibetan Plateau.</title>
        <authorList>
            <person name="Phurbu D."/>
            <person name="Lu H."/>
            <person name="Xing P."/>
        </authorList>
    </citation>
    <scope>NUCLEOTIDE SEQUENCE [LARGE SCALE GENOMIC DNA]</scope>
    <source>
        <strain evidence="2 3">DJC</strain>
    </source>
</reference>
<dbReference type="SMART" id="SM00671">
    <property type="entry name" value="SEL1"/>
    <property type="match status" value="5"/>
</dbReference>
<dbReference type="InterPro" id="IPR011600">
    <property type="entry name" value="Pept_C14_caspase"/>
</dbReference>
<dbReference type="EMBL" id="QWEY01000003">
    <property type="protein sequence ID" value="RGP37624.1"/>
    <property type="molecule type" value="Genomic_DNA"/>
</dbReference>
<evidence type="ECO:0000313" key="3">
    <source>
        <dbReference type="Proteomes" id="UP000284547"/>
    </source>
</evidence>
<dbReference type="PROSITE" id="PS50208">
    <property type="entry name" value="CASPASE_P20"/>
    <property type="match status" value="1"/>
</dbReference>
<accession>A0A411Z3I7</accession>
<proteinExistence type="predicted"/>
<dbReference type="SUPFAM" id="SSF52129">
    <property type="entry name" value="Caspase-like"/>
    <property type="match status" value="1"/>
</dbReference>
<dbReference type="OrthoDB" id="5321503at2"/>
<sequence length="570" mass="61336">MLRIRHVARVCACHLRASALYLGLVLSGLLVSTPAAMAERFAFVVGMADYTTITPLKNAVQDARLIAETLQELGFKVEISENAPKAQLEAKLAAFRRSVPAGATVLIYFAGHGIQYSDENYLIPLDADIKEPADLPLAALPIKALLDQIYAADAESVILVLDACRNNPLGARSLGPATRSGGANRGLARISGDRTGTLVAFSTAPGEVALDGDGGNSPYTMALAEAMRKQGQSIEQVFKETRARVVETTSGRQVPWENSSLVQSIVLHPEIGQPEVVQAHQCDLAAAHPADPERVGPSVAFRSIDPQRAIPVCEAAVAEFPDQPRFKALLARAYDRAGRGEDSVRLSEAAMAQGYLAAWHQLGNLYLKGSGVAMDEARAFELFLYAAERGHVEDQHNIGVAYLNGRGVAKDEAKARAWFNRAIEQNWAASLNRLGLMMERGQGGAADIDGALAYYTRAVNLGDRDAMVNLGNAYRTGNGVDADLTYAVELYRRSALLGSRAAYAVLGHMFEVGEGVTSDALSAAFWLTLASRDGDTGALEALQRLRAGMDADTLEALRLRLEDWDQRQFG</sequence>
<dbReference type="Gene3D" id="3.40.50.1460">
    <property type="match status" value="1"/>
</dbReference>
<dbReference type="GO" id="GO:0004197">
    <property type="term" value="F:cysteine-type endopeptidase activity"/>
    <property type="evidence" value="ECO:0007669"/>
    <property type="project" value="InterPro"/>
</dbReference>
<dbReference type="InterPro" id="IPR029030">
    <property type="entry name" value="Caspase-like_dom_sf"/>
</dbReference>
<dbReference type="Gene3D" id="1.25.40.10">
    <property type="entry name" value="Tetratricopeptide repeat domain"/>
    <property type="match status" value="2"/>
</dbReference>
<dbReference type="PANTHER" id="PTHR22576:SF37">
    <property type="entry name" value="MUCOSA-ASSOCIATED LYMPHOID TISSUE LYMPHOMA TRANSLOCATION PROTEIN 1"/>
    <property type="match status" value="1"/>
</dbReference>
<gene>
    <name evidence="2" type="ORF">D1012_06785</name>
</gene>
<dbReference type="Pfam" id="PF00656">
    <property type="entry name" value="Peptidase_C14"/>
    <property type="match status" value="1"/>
</dbReference>
<dbReference type="InterPro" id="IPR001309">
    <property type="entry name" value="Pept_C14_p20"/>
</dbReference>